<evidence type="ECO:0000256" key="5">
    <source>
        <dbReference type="SAM" id="Phobius"/>
    </source>
</evidence>
<feature type="region of interest" description="Disordered" evidence="4">
    <location>
        <begin position="1"/>
        <end position="22"/>
    </location>
</feature>
<dbReference type="PANTHER" id="PTHR22803">
    <property type="entry name" value="MANNOSE, PHOSPHOLIPASE, LECTIN RECEPTOR RELATED"/>
    <property type="match status" value="1"/>
</dbReference>
<dbReference type="CDD" id="cd03590">
    <property type="entry name" value="CLECT_DC-SIGN_like"/>
    <property type="match status" value="1"/>
</dbReference>
<keyword evidence="5" id="KW-0812">Transmembrane</keyword>
<reference evidence="7 8" key="1">
    <citation type="submission" date="2019-06" db="EMBL/GenBank/DDBJ databases">
        <title>A chromosome-scale genome assembly of the European perch, Perca fluviatilis.</title>
        <authorList>
            <person name="Roques C."/>
            <person name="Zahm M."/>
            <person name="Cabau C."/>
            <person name="Klopp C."/>
            <person name="Bouchez O."/>
            <person name="Donnadieu C."/>
            <person name="Kuhl H."/>
            <person name="Gislard M."/>
            <person name="Guendouz S."/>
            <person name="Journot L."/>
            <person name="Haffray P."/>
            <person name="Bestin A."/>
            <person name="Morvezen R."/>
            <person name="Feron R."/>
            <person name="Wen M."/>
            <person name="Jouanno E."/>
            <person name="Herpin A."/>
            <person name="Schartl M."/>
            <person name="Postlethwait J."/>
            <person name="Schaerlinger B."/>
            <person name="Chardard D."/>
            <person name="Lecocq T."/>
            <person name="Poncet C."/>
            <person name="Jaffrelo L."/>
            <person name="Lampietro C."/>
            <person name="Guiguen Y."/>
        </authorList>
    </citation>
    <scope>NUCLEOTIDE SEQUENCE [LARGE SCALE GENOMIC DNA]</scope>
    <source>
        <tissue evidence="7">Blood</tissue>
    </source>
</reference>
<evidence type="ECO:0000256" key="1">
    <source>
        <dbReference type="ARBA" id="ARBA00022734"/>
    </source>
</evidence>
<evidence type="ECO:0000259" key="6">
    <source>
        <dbReference type="PROSITE" id="PS50041"/>
    </source>
</evidence>
<dbReference type="SUPFAM" id="SSF56436">
    <property type="entry name" value="C-type lectin-like"/>
    <property type="match status" value="1"/>
</dbReference>
<evidence type="ECO:0000313" key="8">
    <source>
        <dbReference type="Proteomes" id="UP000465112"/>
    </source>
</evidence>
<proteinExistence type="predicted"/>
<keyword evidence="3" id="KW-0175">Coiled coil</keyword>
<protein>
    <recommendedName>
        <fullName evidence="6">C-type lectin domain-containing protein</fullName>
    </recommendedName>
</protein>
<organism evidence="7 8">
    <name type="scientific">Perca fluviatilis</name>
    <name type="common">European perch</name>
    <dbReference type="NCBI Taxonomy" id="8168"/>
    <lineage>
        <taxon>Eukaryota</taxon>
        <taxon>Metazoa</taxon>
        <taxon>Chordata</taxon>
        <taxon>Craniata</taxon>
        <taxon>Vertebrata</taxon>
        <taxon>Euteleostomi</taxon>
        <taxon>Actinopterygii</taxon>
        <taxon>Neopterygii</taxon>
        <taxon>Teleostei</taxon>
        <taxon>Neoteleostei</taxon>
        <taxon>Acanthomorphata</taxon>
        <taxon>Eupercaria</taxon>
        <taxon>Perciformes</taxon>
        <taxon>Percoidei</taxon>
        <taxon>Percidae</taxon>
        <taxon>Percinae</taxon>
        <taxon>Perca</taxon>
    </lineage>
</organism>
<feature type="domain" description="C-type lectin" evidence="6">
    <location>
        <begin position="159"/>
        <end position="291"/>
    </location>
</feature>
<comment type="caution">
    <text evidence="7">The sequence shown here is derived from an EMBL/GenBank/DDBJ whole genome shotgun (WGS) entry which is preliminary data.</text>
</comment>
<dbReference type="InterPro" id="IPR050111">
    <property type="entry name" value="C-type_lectin/snaclec_domain"/>
</dbReference>
<dbReference type="Gene3D" id="3.10.100.10">
    <property type="entry name" value="Mannose-Binding Protein A, subunit A"/>
    <property type="match status" value="1"/>
</dbReference>
<keyword evidence="5" id="KW-1133">Transmembrane helix</keyword>
<feature type="coiled-coil region" evidence="3">
    <location>
        <begin position="90"/>
        <end position="117"/>
    </location>
</feature>
<evidence type="ECO:0000256" key="3">
    <source>
        <dbReference type="SAM" id="Coils"/>
    </source>
</evidence>
<dbReference type="GO" id="GO:0030246">
    <property type="term" value="F:carbohydrate binding"/>
    <property type="evidence" value="ECO:0007669"/>
    <property type="project" value="UniProtKB-KW"/>
</dbReference>
<feature type="compositionally biased region" description="Basic and acidic residues" evidence="4">
    <location>
        <begin position="1"/>
        <end position="13"/>
    </location>
</feature>
<dbReference type="EMBL" id="VHII01000020">
    <property type="protein sequence ID" value="KAF1374928.1"/>
    <property type="molecule type" value="Genomic_DNA"/>
</dbReference>
<dbReference type="PROSITE" id="PS00615">
    <property type="entry name" value="C_TYPE_LECTIN_1"/>
    <property type="match status" value="1"/>
</dbReference>
<feature type="transmembrane region" description="Helical" evidence="5">
    <location>
        <begin position="36"/>
        <end position="60"/>
    </location>
</feature>
<dbReference type="Proteomes" id="UP000465112">
    <property type="component" value="Chromosome 20"/>
</dbReference>
<evidence type="ECO:0000256" key="4">
    <source>
        <dbReference type="SAM" id="MobiDB-lite"/>
    </source>
</evidence>
<gene>
    <name evidence="7" type="ORF">PFLUV_G00234130</name>
</gene>
<keyword evidence="2" id="KW-1015">Disulfide bond</keyword>
<dbReference type="OrthoDB" id="538816at2759"/>
<dbReference type="PROSITE" id="PS50041">
    <property type="entry name" value="C_TYPE_LECTIN_2"/>
    <property type="match status" value="1"/>
</dbReference>
<keyword evidence="1" id="KW-0430">Lectin</keyword>
<dbReference type="InterPro" id="IPR001304">
    <property type="entry name" value="C-type_lectin-like"/>
</dbReference>
<dbReference type="InterPro" id="IPR016186">
    <property type="entry name" value="C-type_lectin-like/link_sf"/>
</dbReference>
<dbReference type="InterPro" id="IPR016187">
    <property type="entry name" value="CTDL_fold"/>
</dbReference>
<dbReference type="SMART" id="SM00034">
    <property type="entry name" value="CLECT"/>
    <property type="match status" value="1"/>
</dbReference>
<name>A0A6A5E856_PERFL</name>
<accession>A0A6A5E856</accession>
<dbReference type="AlphaFoldDB" id="A0A6A5E856"/>
<evidence type="ECO:0000256" key="2">
    <source>
        <dbReference type="ARBA" id="ARBA00023157"/>
    </source>
</evidence>
<dbReference type="Pfam" id="PF00059">
    <property type="entry name" value="Lectin_C"/>
    <property type="match status" value="1"/>
</dbReference>
<dbReference type="InterPro" id="IPR033989">
    <property type="entry name" value="CD209-like_CTLD"/>
</dbReference>
<sequence>MILNRDNTEDGKSSQHNIGSKGSIGRVRVGSRSLPLYPLVIMCLGLLNTILMLTAIVIGINCEYNAPHQIPAQALIIEVKQLHIMQTEAIKSQKEAQQALEKELRSHQQLKLQLEQNKTLNDGIQRQVETLQFEKATLQSDTLDIRESCGRCRSGWVLLNTSCYFHSLSASDSLKNWQDSRADCIRRGADLVVIDNLEEQVNLFEYLPKSNHIGPWWSKPGSIWIGLTDIQTERTWVWVNNVTQQDGGYWIKGEPNNFGPSGEDCAALMNINPRATWFDGNCQVNREWLCEMEPN</sequence>
<keyword evidence="5" id="KW-0472">Membrane</keyword>
<keyword evidence="8" id="KW-1185">Reference proteome</keyword>
<evidence type="ECO:0000313" key="7">
    <source>
        <dbReference type="EMBL" id="KAF1374928.1"/>
    </source>
</evidence>
<dbReference type="InterPro" id="IPR018378">
    <property type="entry name" value="C-type_lectin_CS"/>
</dbReference>